<dbReference type="InterPro" id="IPR039426">
    <property type="entry name" value="TonB-dep_rcpt-like"/>
</dbReference>
<dbReference type="AlphaFoldDB" id="A0A9E8NF13"/>
<evidence type="ECO:0000256" key="4">
    <source>
        <dbReference type="ARBA" id="ARBA00022692"/>
    </source>
</evidence>
<feature type="signal peptide" evidence="8">
    <location>
        <begin position="1"/>
        <end position="25"/>
    </location>
</feature>
<evidence type="ECO:0000256" key="5">
    <source>
        <dbReference type="ARBA" id="ARBA00023136"/>
    </source>
</evidence>
<feature type="chain" id="PRO_5039293759" evidence="8">
    <location>
        <begin position="26"/>
        <end position="1021"/>
    </location>
</feature>
<keyword evidence="6 7" id="KW-0998">Cell outer membrane</keyword>
<proteinExistence type="inferred from homology"/>
<evidence type="ECO:0000256" key="8">
    <source>
        <dbReference type="SAM" id="SignalP"/>
    </source>
</evidence>
<accession>A0A9E8NF13</accession>
<dbReference type="EMBL" id="CP112998">
    <property type="protein sequence ID" value="WAC14768.1"/>
    <property type="molecule type" value="Genomic_DNA"/>
</dbReference>
<dbReference type="Gene3D" id="2.60.40.1120">
    <property type="entry name" value="Carboxypeptidase-like, regulatory domain"/>
    <property type="match status" value="1"/>
</dbReference>
<dbReference type="NCBIfam" id="TIGR04057">
    <property type="entry name" value="SusC_RagA_signa"/>
    <property type="match status" value="1"/>
</dbReference>
<keyword evidence="4 7" id="KW-0812">Transmembrane</keyword>
<dbReference type="InterPro" id="IPR036942">
    <property type="entry name" value="Beta-barrel_TonB_sf"/>
</dbReference>
<comment type="subcellular location">
    <subcellularLocation>
        <location evidence="1 7">Cell outer membrane</location>
        <topology evidence="1 7">Multi-pass membrane protein</topology>
    </subcellularLocation>
</comment>
<protein>
    <submittedName>
        <fullName evidence="10">TonB-dependent receptor</fullName>
    </submittedName>
</protein>
<gene>
    <name evidence="10" type="ORF">ON006_12555</name>
</gene>
<evidence type="ECO:0000256" key="2">
    <source>
        <dbReference type="ARBA" id="ARBA00022448"/>
    </source>
</evidence>
<evidence type="ECO:0000259" key="9">
    <source>
        <dbReference type="Pfam" id="PF07715"/>
    </source>
</evidence>
<dbReference type="InterPro" id="IPR008969">
    <property type="entry name" value="CarboxyPept-like_regulatory"/>
</dbReference>
<keyword evidence="8" id="KW-0732">Signal</keyword>
<sequence>MKRLILLMRRMLLALIVFSSMGAYAQGELTGKVTGDNNEVLPGVSITVKGTSKGTTTNAEGIFKIEAAAGTKLVFSFIGFETQEVTTDNATTLNVKMISGTKALEELVVVGYGQVKKSDLTASVSSVKGAAIKEFPVTSLDQALQGRVSGVQISQSSAAPGGGLSVRVRGPNSILSGSEPLYVVDGLPIYPDNNAVGTGGNRQPSNALAMLNPNDIESIEVLKDASGTAIYGSRGANGVVMITTKRGKEGGGRLTYDGSYSFQNMAKKIDMLRADDYMRYINKLEVSQGGAGRYSADQISAAGAGTNWVDAVTRPGSIQSHQLTFSGGNQTMKYAFSANVLDNQGIIINTDFKRYGFRFNLDNDFLGGKATLSNSWSYSRLISNNVPTDRGGPGGIMITALGLDPTVAIYNDNGGYNYPSYDGRFSINPVAEAKEGYDRDATNRLFGTTAVTFKIFDGLKFKTSIGADVVSAGRTSFFNSFTRLGRQNARELDKFNRNVTNLLNENLLFYHKELTPNHIIDATAGYTFQHEINQYASASTFGLPSDDVNSMNLQNGSKIQTPYSGRQEWNLQSVIGRLNYSAYDKYLLTVTVRRDGSSKFGPNNKYAMFPSAALGWKIANEKFFTDSRLSNIFDDMKLRASYGVTGNSNIPPYQSVSGLVPYNYVFGGQLSAGYGANNIANPDLKWESTRMLNIGLNTRLLKNRLDLSIDWYNTKTSDLLLYVSIAQSTGFGTVLLNSGTLTNKGMDFEANYKAIDGERLKWDIGGNISYVRNNLTDLGKSTPYFASSPSGHLGIDGSWVQAGNPIGVWRGYEYAGLFTSDSEAATFSAKAGYPKYTDVNGDGKYTSDDYKIIGNPNPKFTWGLNSSLKYQGFDLGIFFRGVQGNQVRNLQQSEIGDGVQKINQLSNILTDSYSTENPNGNRPVIDGRRDFISFRKSSFFIQDGSFVRLQNVSLGYNIPLTSNFIRSARVSVSGQNLFVITKYKGFDPEVNNSGQSNLNRGDDYDAYPRARTVTVGVNLGF</sequence>
<keyword evidence="3 7" id="KW-1134">Transmembrane beta strand</keyword>
<keyword evidence="10" id="KW-0675">Receptor</keyword>
<reference evidence="10" key="1">
    <citation type="submission" date="2022-11" db="EMBL/GenBank/DDBJ databases">
        <title>Dyadobacter pollutisoli sp. nov., isolated from plastic dumped soil.</title>
        <authorList>
            <person name="Kim J.M."/>
            <person name="Kim K.R."/>
            <person name="Lee J.K."/>
            <person name="Hao L."/>
            <person name="Jeon C.O."/>
        </authorList>
    </citation>
    <scope>NUCLEOTIDE SEQUENCE</scope>
    <source>
        <strain evidence="10">U1</strain>
    </source>
</reference>
<dbReference type="InterPro" id="IPR023997">
    <property type="entry name" value="TonB-dep_OMP_SusC/RagA_CS"/>
</dbReference>
<evidence type="ECO:0000256" key="7">
    <source>
        <dbReference type="PROSITE-ProRule" id="PRU01360"/>
    </source>
</evidence>
<dbReference type="NCBIfam" id="TIGR04056">
    <property type="entry name" value="OMP_RagA_SusC"/>
    <property type="match status" value="1"/>
</dbReference>
<dbReference type="KEGG" id="dpf:ON006_12555"/>
<dbReference type="Pfam" id="PF07715">
    <property type="entry name" value="Plug"/>
    <property type="match status" value="1"/>
</dbReference>
<dbReference type="RefSeq" id="WP_244820135.1">
    <property type="nucleotide sequence ID" value="NZ_CP112998.1"/>
</dbReference>
<organism evidence="10 11">
    <name type="scientific">Dyadobacter pollutisoli</name>
    <dbReference type="NCBI Taxonomy" id="2910158"/>
    <lineage>
        <taxon>Bacteria</taxon>
        <taxon>Pseudomonadati</taxon>
        <taxon>Bacteroidota</taxon>
        <taxon>Cytophagia</taxon>
        <taxon>Cytophagales</taxon>
        <taxon>Spirosomataceae</taxon>
        <taxon>Dyadobacter</taxon>
    </lineage>
</organism>
<keyword evidence="11" id="KW-1185">Reference proteome</keyword>
<evidence type="ECO:0000256" key="6">
    <source>
        <dbReference type="ARBA" id="ARBA00023237"/>
    </source>
</evidence>
<evidence type="ECO:0000313" key="10">
    <source>
        <dbReference type="EMBL" id="WAC14768.1"/>
    </source>
</evidence>
<dbReference type="GO" id="GO:0009279">
    <property type="term" value="C:cell outer membrane"/>
    <property type="evidence" value="ECO:0007669"/>
    <property type="project" value="UniProtKB-SubCell"/>
</dbReference>
<dbReference type="InterPro" id="IPR012910">
    <property type="entry name" value="Plug_dom"/>
</dbReference>
<dbReference type="Gene3D" id="2.170.130.10">
    <property type="entry name" value="TonB-dependent receptor, plug domain"/>
    <property type="match status" value="1"/>
</dbReference>
<dbReference type="PROSITE" id="PS52016">
    <property type="entry name" value="TONB_DEPENDENT_REC_3"/>
    <property type="match status" value="1"/>
</dbReference>
<dbReference type="Pfam" id="PF13715">
    <property type="entry name" value="CarbopepD_reg_2"/>
    <property type="match status" value="1"/>
</dbReference>
<evidence type="ECO:0000256" key="3">
    <source>
        <dbReference type="ARBA" id="ARBA00022452"/>
    </source>
</evidence>
<dbReference type="InterPro" id="IPR037066">
    <property type="entry name" value="Plug_dom_sf"/>
</dbReference>
<keyword evidence="2 7" id="KW-0813">Transport</keyword>
<evidence type="ECO:0000256" key="1">
    <source>
        <dbReference type="ARBA" id="ARBA00004571"/>
    </source>
</evidence>
<name>A0A9E8NF13_9BACT</name>
<keyword evidence="5 7" id="KW-0472">Membrane</keyword>
<dbReference type="SUPFAM" id="SSF49464">
    <property type="entry name" value="Carboxypeptidase regulatory domain-like"/>
    <property type="match status" value="1"/>
</dbReference>
<dbReference type="InterPro" id="IPR023996">
    <property type="entry name" value="TonB-dep_OMP_SusC/RagA"/>
</dbReference>
<evidence type="ECO:0000313" key="11">
    <source>
        <dbReference type="Proteomes" id="UP001164653"/>
    </source>
</evidence>
<dbReference type="Gene3D" id="2.40.170.20">
    <property type="entry name" value="TonB-dependent receptor, beta-barrel domain"/>
    <property type="match status" value="1"/>
</dbReference>
<feature type="domain" description="TonB-dependent receptor plug" evidence="9">
    <location>
        <begin position="117"/>
        <end position="239"/>
    </location>
</feature>
<dbReference type="Proteomes" id="UP001164653">
    <property type="component" value="Chromosome"/>
</dbReference>
<comment type="similarity">
    <text evidence="7">Belongs to the TonB-dependent receptor family.</text>
</comment>
<dbReference type="FunFam" id="2.170.130.10:FF:000008">
    <property type="entry name" value="SusC/RagA family TonB-linked outer membrane protein"/>
    <property type="match status" value="1"/>
</dbReference>
<dbReference type="SUPFAM" id="SSF56935">
    <property type="entry name" value="Porins"/>
    <property type="match status" value="1"/>
</dbReference>